<dbReference type="AlphaFoldDB" id="A0A0X3XC29"/>
<name>A0A0X3XC29_STRVO</name>
<evidence type="ECO:0000313" key="1">
    <source>
        <dbReference type="EMBL" id="KUL66721.1"/>
    </source>
</evidence>
<proteinExistence type="predicted"/>
<gene>
    <name evidence="1" type="ORF">ADL28_03180</name>
</gene>
<evidence type="ECO:0000313" key="2">
    <source>
        <dbReference type="Proteomes" id="UP000053413"/>
    </source>
</evidence>
<dbReference type="Proteomes" id="UP000053413">
    <property type="component" value="Unassembled WGS sequence"/>
</dbReference>
<protein>
    <submittedName>
        <fullName evidence="1">Uncharacterized protein</fullName>
    </submittedName>
</protein>
<sequence length="222" mass="24270">MREGTNGKHTVFMTASEQAYLSMTIVLARRNPASVVCDLASAEAAIYELASVLEDSRTYLNGKRADAARRQAKTVARRLRRISSRLYTGPCERVRGHSQLGRYVSVHDRDVLNDGGLRLLAREVAYVSRALRKLSPWSGASMAVRDSSGENTASRMGEIGQSLGIVFRMITLDLTAADLTGVGHERLYGVRAIWSSSTVWPSGIADRIRASSREVGPGVFLV</sequence>
<dbReference type="EMBL" id="LLZJ01000010">
    <property type="protein sequence ID" value="KUL66721.1"/>
    <property type="molecule type" value="Genomic_DNA"/>
</dbReference>
<reference evidence="2" key="1">
    <citation type="submission" date="2015-10" db="EMBL/GenBank/DDBJ databases">
        <authorList>
            <person name="Ju K.-S."/>
            <person name="Doroghazi J.R."/>
            <person name="Metcalf W.W."/>
        </authorList>
    </citation>
    <scope>NUCLEOTIDE SEQUENCE [LARGE SCALE GENOMIC DNA]</scope>
    <source>
        <strain evidence="2">NRRL F-8817</strain>
    </source>
</reference>
<accession>A0A0X3XC29</accession>
<organism evidence="1 2">
    <name type="scientific">Streptomyces violaceusniger</name>
    <dbReference type="NCBI Taxonomy" id="68280"/>
    <lineage>
        <taxon>Bacteria</taxon>
        <taxon>Bacillati</taxon>
        <taxon>Actinomycetota</taxon>
        <taxon>Actinomycetes</taxon>
        <taxon>Kitasatosporales</taxon>
        <taxon>Streptomycetaceae</taxon>
        <taxon>Streptomyces</taxon>
        <taxon>Streptomyces violaceusniger group</taxon>
    </lineage>
</organism>
<comment type="caution">
    <text evidence="1">The sequence shown here is derived from an EMBL/GenBank/DDBJ whole genome shotgun (WGS) entry which is preliminary data.</text>
</comment>